<reference evidence="1 4" key="2">
    <citation type="submission" date="2019-08" db="EMBL/GenBank/DDBJ databases">
        <title>The genome sequence of a newly discovered highly antifungal drug resistant Aspergillus species, Aspergillus tanneri NIH 1004.</title>
        <authorList>
            <person name="Mounaud S."/>
            <person name="Singh I."/>
            <person name="Joardar V."/>
            <person name="Pakala S."/>
            <person name="Pakala S."/>
            <person name="Venepally P."/>
            <person name="Chung J.K."/>
            <person name="Losada L."/>
            <person name="Nierman W.C."/>
        </authorList>
    </citation>
    <scope>NUCLEOTIDE SEQUENCE [LARGE SCALE GENOMIC DNA]</scope>
    <source>
        <strain evidence="1 4">NIH1004</strain>
    </source>
</reference>
<evidence type="ECO:0000313" key="2">
    <source>
        <dbReference type="EMBL" id="THC98431.1"/>
    </source>
</evidence>
<gene>
    <name evidence="1" type="ORF">ATNIH1004_003210</name>
    <name evidence="2" type="ORF">EYZ11_002090</name>
</gene>
<dbReference type="Pfam" id="PF14269">
    <property type="entry name" value="Arylsulfotran_2"/>
    <property type="match status" value="1"/>
</dbReference>
<comment type="caution">
    <text evidence="2">The sequence shown here is derived from an EMBL/GenBank/DDBJ whole genome shotgun (WGS) entry which is preliminary data.</text>
</comment>
<dbReference type="PANTHER" id="PTHR35340">
    <property type="entry name" value="PQQ ENZYME REPEAT PROTEIN-RELATED"/>
    <property type="match status" value="1"/>
</dbReference>
<name>A0A4S3JU65_9EURO</name>
<dbReference type="OrthoDB" id="5377172at2759"/>
<dbReference type="RefSeq" id="XP_033429884.1">
    <property type="nucleotide sequence ID" value="XM_033567889.1"/>
</dbReference>
<dbReference type="AlphaFoldDB" id="A0A4S3JU65"/>
<dbReference type="VEuPathDB" id="FungiDB:EYZ11_002090"/>
<evidence type="ECO:0000313" key="4">
    <source>
        <dbReference type="Proteomes" id="UP000324241"/>
    </source>
</evidence>
<dbReference type="GeneID" id="54325912"/>
<dbReference type="EMBL" id="QUQM01000001">
    <property type="protein sequence ID" value="KAA8650523.1"/>
    <property type="molecule type" value="Genomic_DNA"/>
</dbReference>
<dbReference type="Proteomes" id="UP000324241">
    <property type="component" value="Unassembled WGS sequence"/>
</dbReference>
<dbReference type="InterPro" id="IPR053143">
    <property type="entry name" value="Arylsulfate_ST"/>
</dbReference>
<dbReference type="EMBL" id="SOSA01000044">
    <property type="protein sequence ID" value="THC98431.1"/>
    <property type="molecule type" value="Genomic_DNA"/>
</dbReference>
<dbReference type="InterPro" id="IPR039535">
    <property type="entry name" value="ASST-like"/>
</dbReference>
<dbReference type="PANTHER" id="PTHR35340:SF6">
    <property type="entry name" value="ASST-DOMAIN-CONTAINING PROTEIN"/>
    <property type="match status" value="1"/>
</dbReference>
<proteinExistence type="predicted"/>
<evidence type="ECO:0000313" key="1">
    <source>
        <dbReference type="EMBL" id="KAA8650523.1"/>
    </source>
</evidence>
<protein>
    <recommendedName>
        <fullName evidence="5">ASST-domain-containing protein</fullName>
    </recommendedName>
</protein>
<accession>A0A4S3JU65</accession>
<dbReference type="STRING" id="1220188.A0A4S3JU65"/>
<evidence type="ECO:0000313" key="3">
    <source>
        <dbReference type="Proteomes" id="UP000308092"/>
    </source>
</evidence>
<sequence>MYTITLKDNYIAPDAQARQSYIDVHEHRVTPWNTILAPVANITQKDLTSIGGKPDQYMVDCLFYEIDVATNDILFSWSALDRVPIALSTAGIEGYGTHQKPFDPYRLNTITPAKQGYVISLQHCSSTFYHNKDCSIRWQLSSIDGGDFQLNYVGFSRQSHVRIYNETDDSFFLSLFGSVKRRGKTDMSSALILNVDLVNYQATPLRKVSDPNDPVYSPNPGSLQVLGPKTSQPHLFVGYEDVPKLKEYDGEGNAVLTAQFGEFELQSYHGYKFQWRATPSWKPAVVVHRASDKTVEVYMSWNGATEYALGDLLCFTVEQDHSPCLL</sequence>
<keyword evidence="3" id="KW-1185">Reference proteome</keyword>
<reference evidence="2 3" key="1">
    <citation type="submission" date="2019-03" db="EMBL/GenBank/DDBJ databases">
        <title>The genome sequence of a newly discovered highly antifungal drug resistant Aspergillus species, Aspergillus tanneri NIH 1004.</title>
        <authorList>
            <person name="Mounaud S."/>
            <person name="Singh I."/>
            <person name="Joardar V."/>
            <person name="Pakala S."/>
            <person name="Pakala S."/>
            <person name="Venepally P."/>
            <person name="Hoover J."/>
            <person name="Nierman W."/>
            <person name="Chung J."/>
            <person name="Losada L."/>
        </authorList>
    </citation>
    <scope>NUCLEOTIDE SEQUENCE [LARGE SCALE GENOMIC DNA]</scope>
    <source>
        <strain evidence="2 3">NIH1004</strain>
    </source>
</reference>
<organism evidence="2 3">
    <name type="scientific">Aspergillus tanneri</name>
    <dbReference type="NCBI Taxonomy" id="1220188"/>
    <lineage>
        <taxon>Eukaryota</taxon>
        <taxon>Fungi</taxon>
        <taxon>Dikarya</taxon>
        <taxon>Ascomycota</taxon>
        <taxon>Pezizomycotina</taxon>
        <taxon>Eurotiomycetes</taxon>
        <taxon>Eurotiomycetidae</taxon>
        <taxon>Eurotiales</taxon>
        <taxon>Aspergillaceae</taxon>
        <taxon>Aspergillus</taxon>
        <taxon>Aspergillus subgen. Circumdati</taxon>
    </lineage>
</organism>
<evidence type="ECO:0008006" key="5">
    <source>
        <dbReference type="Google" id="ProtNLM"/>
    </source>
</evidence>
<dbReference type="Proteomes" id="UP000308092">
    <property type="component" value="Unassembled WGS sequence"/>
</dbReference>